<organism evidence="2">
    <name type="scientific">Enterococcus faecalis</name>
    <name type="common">Streptococcus faecalis</name>
    <dbReference type="NCBI Taxonomy" id="1351"/>
    <lineage>
        <taxon>Bacteria</taxon>
        <taxon>Bacillati</taxon>
        <taxon>Bacillota</taxon>
        <taxon>Bacilli</taxon>
        <taxon>Lactobacillales</taxon>
        <taxon>Enterococcaceae</taxon>
        <taxon>Enterococcus</taxon>
    </lineage>
</organism>
<accession>A0A974NYN6</accession>
<dbReference type="PANTHER" id="PTHR30363">
    <property type="entry name" value="HTH-TYPE TRANSCRIPTIONAL REGULATOR SRLR-RELATED"/>
    <property type="match status" value="1"/>
</dbReference>
<dbReference type="AlphaFoldDB" id="A0A974NYN6"/>
<feature type="domain" description="DeoR-like transcriptional repressor C-terminal sensor" evidence="1">
    <location>
        <begin position="17"/>
        <end position="174"/>
    </location>
</feature>
<dbReference type="Pfam" id="PF00455">
    <property type="entry name" value="DeoRC"/>
    <property type="match status" value="1"/>
</dbReference>
<dbReference type="InterPro" id="IPR050313">
    <property type="entry name" value="Carb_Metab_HTH_regulators"/>
</dbReference>
<gene>
    <name evidence="2" type="ORF">JG559_07775</name>
</gene>
<dbReference type="SMART" id="SM01134">
    <property type="entry name" value="DeoRC"/>
    <property type="match status" value="1"/>
</dbReference>
<dbReference type="SUPFAM" id="SSF100950">
    <property type="entry name" value="NagB/RpiA/CoA transferase-like"/>
    <property type="match status" value="1"/>
</dbReference>
<evidence type="ECO:0000313" key="2">
    <source>
        <dbReference type="EMBL" id="QQV79514.1"/>
    </source>
</evidence>
<dbReference type="PANTHER" id="PTHR30363:SF51">
    <property type="entry name" value="HTH-TYPE TRANSCRIPTIONAL REPRESSOR GLCR"/>
    <property type="match status" value="1"/>
</dbReference>
<name>A0A974NYN6_ENTFL</name>
<sequence length="184" mass="21001">MQSEATIYDYAQRIMKHPEKKQAIAQKVWANILKQASIFLIHQPRWKQTIRAMENSPIHAITNSLSHALLLAQMDQTKKLQYYLGNCINNNSFCLGQKQSLRLGNLPLDYTLLGVFALSEQGLFIHTEEEGQVKRRMIQQGKQVIALADQTKLNKTGLFKICELTEIDCLVTDTRPDEKNSVNS</sequence>
<evidence type="ECO:0000259" key="1">
    <source>
        <dbReference type="Pfam" id="PF00455"/>
    </source>
</evidence>
<dbReference type="EMBL" id="CP068242">
    <property type="protein sequence ID" value="QQV79514.1"/>
    <property type="molecule type" value="Genomic_DNA"/>
</dbReference>
<dbReference type="InterPro" id="IPR037171">
    <property type="entry name" value="NagB/RpiA_transferase-like"/>
</dbReference>
<protein>
    <submittedName>
        <fullName evidence="2">DeoR/GlpR transcriptional regulator</fullName>
    </submittedName>
</protein>
<proteinExistence type="predicted"/>
<reference evidence="2" key="1">
    <citation type="submission" date="2021-01" db="EMBL/GenBank/DDBJ databases">
        <title>Enterococcus.</title>
        <authorList>
            <person name="Du X."/>
            <person name="Wang N."/>
        </authorList>
    </citation>
    <scope>NUCLEOTIDE SEQUENCE [LARGE SCALE GENOMIC DNA]</scope>
    <source>
        <strain evidence="2">T90-2</strain>
    </source>
</reference>
<dbReference type="InterPro" id="IPR014036">
    <property type="entry name" value="DeoR-like_C"/>
</dbReference>